<dbReference type="PANTHER" id="PTHR43685">
    <property type="entry name" value="GLYCOSYLTRANSFERASE"/>
    <property type="match status" value="1"/>
</dbReference>
<gene>
    <name evidence="3" type="ORF">SAMN05216553_1372</name>
</gene>
<evidence type="ECO:0000313" key="4">
    <source>
        <dbReference type="Proteomes" id="UP000199623"/>
    </source>
</evidence>
<dbReference type="RefSeq" id="WP_090060542.1">
    <property type="nucleotide sequence ID" value="NZ_FNCC01000037.1"/>
</dbReference>
<dbReference type="InterPro" id="IPR050834">
    <property type="entry name" value="Glycosyltransf_2"/>
</dbReference>
<evidence type="ECO:0000259" key="1">
    <source>
        <dbReference type="Pfam" id="PF00535"/>
    </source>
</evidence>
<name>A0A1G8DVR9_9PSEU</name>
<accession>A0A1G8DVR9</accession>
<dbReference type="InterPro" id="IPR001173">
    <property type="entry name" value="Glyco_trans_2-like"/>
</dbReference>
<organism evidence="3 4">
    <name type="scientific">Lentzea fradiae</name>
    <dbReference type="NCBI Taxonomy" id="200378"/>
    <lineage>
        <taxon>Bacteria</taxon>
        <taxon>Bacillati</taxon>
        <taxon>Actinomycetota</taxon>
        <taxon>Actinomycetes</taxon>
        <taxon>Pseudonocardiales</taxon>
        <taxon>Pseudonocardiaceae</taxon>
        <taxon>Lentzea</taxon>
    </lineage>
</organism>
<dbReference type="CDD" id="cd00761">
    <property type="entry name" value="Glyco_tranf_GTA_type"/>
    <property type="match status" value="1"/>
</dbReference>
<feature type="domain" description="Spore protein YkvP/CgeB glycosyl transferase-like" evidence="2">
    <location>
        <begin position="184"/>
        <end position="287"/>
    </location>
</feature>
<evidence type="ECO:0000313" key="3">
    <source>
        <dbReference type="EMBL" id="SDH61794.1"/>
    </source>
</evidence>
<sequence>MPDQRPDLRLRVVQSRFQNAFFHELAEAIVDEATRLGVPADVVTSVVDTEPDDVFVLLPTHEYAVLEGGQFLEDPRIAKRCIGITAEQPSSSHFDANVYYGHKLGAVFDFSTLSVKRYQDQGIAAEHLQFGWTPTWDRFVPDATGHDLDVLFMGCATPRREHALSKIGRQLWSRRSRLILSDNAAPNTTDHAAFVTGERKRELLAGTKVLVNVHQADEPYFEWLRAAEAAHCGAVMLSETSLHTEPFRHDEHLVFSALSSMPHALAALLEDPDRLNRLRRNAYALIKENPFSAGVEKLVSVAHDLRKTHEGHRLKLGPSRTQPFRQKVTPSWEREPESIDAVRQAIREIRLDIIDLRRRVSTDPTIDPTPVVDYRTPAWHRRTPRVSVIMALYNHEPYVVEALESAASGTYGDLEIIVVDDCSTDGSNETVRRWMDRSPHVPMTLVRHPVNRGLPRSRNEAFKHARGELVFVLDSDNAIVPTGLERLVEAIDADPEASFAYGVLQRFDSTGPVGLMGVWPWEPWRLRYGNYIDAMALIKASALKKLEGYTLDRRLHGWEDYELWCRVAESGGHAAHVQTIVGRYRQSATSMLSLTNISQDAGFDAVRESCPRLMSGALELQVDVLGDWLSNIRAERESRDVWLSNWEAQNA</sequence>
<dbReference type="SUPFAM" id="SSF53448">
    <property type="entry name" value="Nucleotide-diphospho-sugar transferases"/>
    <property type="match status" value="1"/>
</dbReference>
<dbReference type="GO" id="GO:0016740">
    <property type="term" value="F:transferase activity"/>
    <property type="evidence" value="ECO:0007669"/>
    <property type="project" value="UniProtKB-KW"/>
</dbReference>
<evidence type="ECO:0000259" key="2">
    <source>
        <dbReference type="Pfam" id="PF13524"/>
    </source>
</evidence>
<proteinExistence type="predicted"/>
<dbReference type="Gene3D" id="3.90.550.10">
    <property type="entry name" value="Spore Coat Polysaccharide Biosynthesis Protein SpsA, Chain A"/>
    <property type="match status" value="1"/>
</dbReference>
<dbReference type="InterPro" id="IPR055259">
    <property type="entry name" value="YkvP/CgeB_Glyco_trans-like"/>
</dbReference>
<dbReference type="EMBL" id="FNCC01000037">
    <property type="protein sequence ID" value="SDH61794.1"/>
    <property type="molecule type" value="Genomic_DNA"/>
</dbReference>
<dbReference type="PANTHER" id="PTHR43685:SF2">
    <property type="entry name" value="GLYCOSYLTRANSFERASE 2-LIKE DOMAIN-CONTAINING PROTEIN"/>
    <property type="match status" value="1"/>
</dbReference>
<dbReference type="OrthoDB" id="3587089at2"/>
<dbReference type="Pfam" id="PF00535">
    <property type="entry name" value="Glycos_transf_2"/>
    <property type="match status" value="1"/>
</dbReference>
<protein>
    <submittedName>
        <fullName evidence="3">Glycosyl transferases group 1</fullName>
    </submittedName>
</protein>
<keyword evidence="3" id="KW-0808">Transferase</keyword>
<dbReference type="AlphaFoldDB" id="A0A1G8DVR9"/>
<dbReference type="STRING" id="200378.SAMN05216553_1372"/>
<feature type="domain" description="Glycosyltransferase 2-like" evidence="1">
    <location>
        <begin position="387"/>
        <end position="518"/>
    </location>
</feature>
<dbReference type="InterPro" id="IPR029044">
    <property type="entry name" value="Nucleotide-diphossugar_trans"/>
</dbReference>
<dbReference type="Proteomes" id="UP000199623">
    <property type="component" value="Unassembled WGS sequence"/>
</dbReference>
<reference evidence="4" key="1">
    <citation type="submission" date="2016-10" db="EMBL/GenBank/DDBJ databases">
        <authorList>
            <person name="Varghese N."/>
            <person name="Submissions S."/>
        </authorList>
    </citation>
    <scope>NUCLEOTIDE SEQUENCE [LARGE SCALE GENOMIC DNA]</scope>
    <source>
        <strain evidence="4">CGMCC 4.3506</strain>
    </source>
</reference>
<dbReference type="Pfam" id="PF13524">
    <property type="entry name" value="Glyco_trans_1_2"/>
    <property type="match status" value="1"/>
</dbReference>
<keyword evidence="4" id="KW-1185">Reference proteome</keyword>